<dbReference type="AlphaFoldDB" id="A0A501X2G0"/>
<protein>
    <recommendedName>
        <fullName evidence="4">DUF2232 domain-containing protein</fullName>
    </recommendedName>
</protein>
<dbReference type="OrthoDB" id="5659946at2"/>
<evidence type="ECO:0008006" key="4">
    <source>
        <dbReference type="Google" id="ProtNLM"/>
    </source>
</evidence>
<reference evidence="2 3" key="1">
    <citation type="submission" date="2019-06" db="EMBL/GenBank/DDBJ databases">
        <title>A novel bacterium of genus Marinomonas, isolated from coastal sand.</title>
        <authorList>
            <person name="Huang H."/>
            <person name="Mo K."/>
            <person name="Hu Y."/>
        </authorList>
    </citation>
    <scope>NUCLEOTIDE SEQUENCE [LARGE SCALE GENOMIC DNA]</scope>
    <source>
        <strain evidence="2 3">HB171799</strain>
    </source>
</reference>
<keyword evidence="3" id="KW-1185">Reference proteome</keyword>
<keyword evidence="1" id="KW-1133">Transmembrane helix</keyword>
<name>A0A501X2G0_9GAMM</name>
<keyword evidence="1" id="KW-0812">Transmembrane</keyword>
<organism evidence="2 3">
    <name type="scientific">Maribrevibacterium harenarium</name>
    <dbReference type="NCBI Taxonomy" id="2589817"/>
    <lineage>
        <taxon>Bacteria</taxon>
        <taxon>Pseudomonadati</taxon>
        <taxon>Pseudomonadota</taxon>
        <taxon>Gammaproteobacteria</taxon>
        <taxon>Oceanospirillales</taxon>
        <taxon>Oceanospirillaceae</taxon>
        <taxon>Maribrevibacterium</taxon>
    </lineage>
</organism>
<proteinExistence type="predicted"/>
<feature type="transmembrane region" description="Helical" evidence="1">
    <location>
        <begin position="185"/>
        <end position="205"/>
    </location>
</feature>
<keyword evidence="1" id="KW-0472">Membrane</keyword>
<evidence type="ECO:0000313" key="2">
    <source>
        <dbReference type="EMBL" id="TPE54676.1"/>
    </source>
</evidence>
<dbReference type="EMBL" id="VFRR01000004">
    <property type="protein sequence ID" value="TPE54676.1"/>
    <property type="molecule type" value="Genomic_DNA"/>
</dbReference>
<dbReference type="RefSeq" id="WP_140587256.1">
    <property type="nucleotide sequence ID" value="NZ_VFRR01000004.1"/>
</dbReference>
<feature type="transmembrane region" description="Helical" evidence="1">
    <location>
        <begin position="92"/>
        <end position="112"/>
    </location>
</feature>
<feature type="transmembrane region" description="Helical" evidence="1">
    <location>
        <begin position="142"/>
        <end position="164"/>
    </location>
</feature>
<evidence type="ECO:0000256" key="1">
    <source>
        <dbReference type="SAM" id="Phobius"/>
    </source>
</evidence>
<evidence type="ECO:0000313" key="3">
    <source>
        <dbReference type="Proteomes" id="UP000315901"/>
    </source>
</evidence>
<accession>A0A501X2G0</accession>
<gene>
    <name evidence="2" type="ORF">FJM67_03340</name>
</gene>
<sequence length="282" mass="30098">MSGLANWVIQNRRNAIIAVAGFSLIPLMFWLAAAVLGLVVLRKGIQAGIPVLAWGALPAFVLWVAQGDATALIVLINIAILAQVLRQKISWAWVLFSAALLACGLSLIQPWLMADLLDMIAQLVLRVLDANGVEAMPSKEVIITQAVIAVSVLQAYIAVAALLLSRRWQAKLFNPGGLRQEFLTLRLPTVMALVLGAMVIVGESTTGSLEILARASAPALVVAGLAVVHGILAKTNFGMIGLVGFYLLGMVFGVIFTNLLIALAMIDSFVDIRARLQKNESN</sequence>
<comment type="caution">
    <text evidence="2">The sequence shown here is derived from an EMBL/GenBank/DDBJ whole genome shotgun (WGS) entry which is preliminary data.</text>
</comment>
<feature type="transmembrane region" description="Helical" evidence="1">
    <location>
        <begin position="211"/>
        <end position="233"/>
    </location>
</feature>
<feature type="transmembrane region" description="Helical" evidence="1">
    <location>
        <begin position="15"/>
        <end position="40"/>
    </location>
</feature>
<dbReference type="Proteomes" id="UP000315901">
    <property type="component" value="Unassembled WGS sequence"/>
</dbReference>
<feature type="transmembrane region" description="Helical" evidence="1">
    <location>
        <begin position="245"/>
        <end position="266"/>
    </location>
</feature>